<name>A0A918HG06_9ACTN</name>
<dbReference type="SUPFAM" id="SSF55729">
    <property type="entry name" value="Acyl-CoA N-acyltransferases (Nat)"/>
    <property type="match status" value="1"/>
</dbReference>
<evidence type="ECO:0000256" key="1">
    <source>
        <dbReference type="ARBA" id="ARBA00022679"/>
    </source>
</evidence>
<dbReference type="Gene3D" id="3.40.630.30">
    <property type="match status" value="1"/>
</dbReference>
<dbReference type="PANTHER" id="PTHR43877:SF2">
    <property type="entry name" value="AMINOALKYLPHOSPHONATE N-ACETYLTRANSFERASE-RELATED"/>
    <property type="match status" value="1"/>
</dbReference>
<dbReference type="EMBL" id="BMQQ01000032">
    <property type="protein sequence ID" value="GGT58346.1"/>
    <property type="molecule type" value="Genomic_DNA"/>
</dbReference>
<dbReference type="InterPro" id="IPR016181">
    <property type="entry name" value="Acyl_CoA_acyltransferase"/>
</dbReference>
<sequence>MKIEQVSWLDSDAIVLRERQRAEIAARYGTPDSEPGVAPSATDVAVFFVARDDDGTAVGCGGLRPLGEGVGEVKRMYVSPARRGSGVATLILRALEDWARAQGWASLRLETGDGQPDAARFYTRSGYGRIPDFGAYAGVEGSLCFERLL</sequence>
<dbReference type="CDD" id="cd04301">
    <property type="entry name" value="NAT_SF"/>
    <property type="match status" value="1"/>
</dbReference>
<dbReference type="GO" id="GO:0016747">
    <property type="term" value="F:acyltransferase activity, transferring groups other than amino-acyl groups"/>
    <property type="evidence" value="ECO:0007669"/>
    <property type="project" value="InterPro"/>
</dbReference>
<reference evidence="4" key="1">
    <citation type="journal article" date="2014" name="Int. J. Syst. Evol. Microbiol.">
        <title>Complete genome sequence of Corynebacterium casei LMG S-19264T (=DSM 44701T), isolated from a smear-ripened cheese.</title>
        <authorList>
            <consortium name="US DOE Joint Genome Institute (JGI-PGF)"/>
            <person name="Walter F."/>
            <person name="Albersmeier A."/>
            <person name="Kalinowski J."/>
            <person name="Ruckert C."/>
        </authorList>
    </citation>
    <scope>NUCLEOTIDE SEQUENCE</scope>
    <source>
        <strain evidence="4">JCM 3172</strain>
    </source>
</reference>
<evidence type="ECO:0000313" key="5">
    <source>
        <dbReference type="Proteomes" id="UP000619486"/>
    </source>
</evidence>
<dbReference type="RefSeq" id="WP_189204749.1">
    <property type="nucleotide sequence ID" value="NZ_BMQQ01000032.1"/>
</dbReference>
<gene>
    <name evidence="4" type="ORF">GCM10014713_60000</name>
</gene>
<dbReference type="PROSITE" id="PS51186">
    <property type="entry name" value="GNAT"/>
    <property type="match status" value="1"/>
</dbReference>
<dbReference type="Proteomes" id="UP000619486">
    <property type="component" value="Unassembled WGS sequence"/>
</dbReference>
<keyword evidence="2" id="KW-0012">Acyltransferase</keyword>
<dbReference type="InterPro" id="IPR000182">
    <property type="entry name" value="GNAT_dom"/>
</dbReference>
<keyword evidence="5" id="KW-1185">Reference proteome</keyword>
<keyword evidence="1" id="KW-0808">Transferase</keyword>
<dbReference type="InterPro" id="IPR050832">
    <property type="entry name" value="Bact_Acetyltransf"/>
</dbReference>
<dbReference type="AlphaFoldDB" id="A0A918HG06"/>
<organism evidence="4 5">
    <name type="scientific">Streptomyces purpureus</name>
    <dbReference type="NCBI Taxonomy" id="1951"/>
    <lineage>
        <taxon>Bacteria</taxon>
        <taxon>Bacillati</taxon>
        <taxon>Actinomycetota</taxon>
        <taxon>Actinomycetes</taxon>
        <taxon>Kitasatosporales</taxon>
        <taxon>Streptomycetaceae</taxon>
        <taxon>Streptomyces</taxon>
    </lineage>
</organism>
<proteinExistence type="predicted"/>
<evidence type="ECO:0000313" key="4">
    <source>
        <dbReference type="EMBL" id="GGT58346.1"/>
    </source>
</evidence>
<protein>
    <submittedName>
        <fullName evidence="4">N-acetyltransferase</fullName>
    </submittedName>
</protein>
<dbReference type="Pfam" id="PF00583">
    <property type="entry name" value="Acetyltransf_1"/>
    <property type="match status" value="1"/>
</dbReference>
<comment type="caution">
    <text evidence="4">The sequence shown here is derived from an EMBL/GenBank/DDBJ whole genome shotgun (WGS) entry which is preliminary data.</text>
</comment>
<accession>A0A918HG06</accession>
<evidence type="ECO:0000259" key="3">
    <source>
        <dbReference type="PROSITE" id="PS51186"/>
    </source>
</evidence>
<dbReference type="PANTHER" id="PTHR43877">
    <property type="entry name" value="AMINOALKYLPHOSPHONATE N-ACETYLTRANSFERASE-RELATED-RELATED"/>
    <property type="match status" value="1"/>
</dbReference>
<evidence type="ECO:0000256" key="2">
    <source>
        <dbReference type="ARBA" id="ARBA00023315"/>
    </source>
</evidence>
<feature type="domain" description="N-acetyltransferase" evidence="3">
    <location>
        <begin position="1"/>
        <end position="149"/>
    </location>
</feature>
<reference evidence="4" key="2">
    <citation type="submission" date="2020-09" db="EMBL/GenBank/DDBJ databases">
        <authorList>
            <person name="Sun Q."/>
            <person name="Ohkuma M."/>
        </authorList>
    </citation>
    <scope>NUCLEOTIDE SEQUENCE</scope>
    <source>
        <strain evidence="4">JCM 3172</strain>
    </source>
</reference>